<gene>
    <name evidence="4" type="ORF">SAMN02745704_00402</name>
</gene>
<dbReference type="InterPro" id="IPR011635">
    <property type="entry name" value="CARDB"/>
</dbReference>
<dbReference type="STRING" id="1121449.SAMN02745704_00402"/>
<feature type="domain" description="CARDB" evidence="3">
    <location>
        <begin position="202"/>
        <end position="307"/>
    </location>
</feature>
<proteinExistence type="predicted"/>
<feature type="chain" id="PRO_5012798064" evidence="2">
    <location>
        <begin position="26"/>
        <end position="322"/>
    </location>
</feature>
<protein>
    <submittedName>
        <fullName evidence="4">CARDB protein</fullName>
    </submittedName>
</protein>
<feature type="compositionally biased region" description="Low complexity" evidence="1">
    <location>
        <begin position="141"/>
        <end position="172"/>
    </location>
</feature>
<reference evidence="4 5" key="1">
    <citation type="submission" date="2017-02" db="EMBL/GenBank/DDBJ databases">
        <authorList>
            <person name="Peterson S.W."/>
        </authorList>
    </citation>
    <scope>NUCLEOTIDE SEQUENCE [LARGE SCALE GENOMIC DNA]</scope>
    <source>
        <strain evidence="4 5">DSM 16080</strain>
    </source>
</reference>
<evidence type="ECO:0000313" key="5">
    <source>
        <dbReference type="Proteomes" id="UP000190027"/>
    </source>
</evidence>
<dbReference type="Gene3D" id="2.60.40.10">
    <property type="entry name" value="Immunoglobulins"/>
    <property type="match status" value="1"/>
</dbReference>
<feature type="signal peptide" evidence="2">
    <location>
        <begin position="1"/>
        <end position="25"/>
    </location>
</feature>
<keyword evidence="2" id="KW-0732">Signal</keyword>
<dbReference type="InterPro" id="IPR013783">
    <property type="entry name" value="Ig-like_fold"/>
</dbReference>
<sequence>MWHRIVALCVLGLALLGGTAPQAQAGLTVTNLSPSRTAQAPGGRLLLNYTLENQTSSTAKNIYVRFYFTPAGSSTLTGPPLTDTLVLCLEPGQPLHSKVALRLPANTPLGPGQFVAIPQKAGAAPLRANARFAATPGTTTAPFTVGDAAPGLAATPSTGTTSLPSSPTVPASDGSPIPDASAPTNSGTDAAPVSPETPVNLLVVDASVEQGTVAPDQAMLVPFSVRNTGGQEVGPLFIAFCIVDDTGRAVPDQCPDRQMIQSIGAGAIHGSQGTVLLPRDIATGPHTLAVIVDFDDMIRETDETDNARLVRFTVSPQGGNFF</sequence>
<organism evidence="4 5">
    <name type="scientific">Paucidesulfovibrio gracilis DSM 16080</name>
    <dbReference type="NCBI Taxonomy" id="1121449"/>
    <lineage>
        <taxon>Bacteria</taxon>
        <taxon>Pseudomonadati</taxon>
        <taxon>Thermodesulfobacteriota</taxon>
        <taxon>Desulfovibrionia</taxon>
        <taxon>Desulfovibrionales</taxon>
        <taxon>Desulfovibrionaceae</taxon>
        <taxon>Paucidesulfovibrio</taxon>
    </lineage>
</organism>
<evidence type="ECO:0000259" key="3">
    <source>
        <dbReference type="Pfam" id="PF07705"/>
    </source>
</evidence>
<keyword evidence="5" id="KW-1185">Reference proteome</keyword>
<evidence type="ECO:0000313" key="4">
    <source>
        <dbReference type="EMBL" id="SKA72472.1"/>
    </source>
</evidence>
<dbReference type="Pfam" id="PF07705">
    <property type="entry name" value="CARDB"/>
    <property type="match status" value="1"/>
</dbReference>
<name>A0A1T4W5F3_9BACT</name>
<evidence type="ECO:0000256" key="2">
    <source>
        <dbReference type="SAM" id="SignalP"/>
    </source>
</evidence>
<dbReference type="AlphaFoldDB" id="A0A1T4W5F3"/>
<dbReference type="RefSeq" id="WP_144019051.1">
    <property type="nucleotide sequence ID" value="NZ_FUYC01000001.1"/>
</dbReference>
<feature type="region of interest" description="Disordered" evidence="1">
    <location>
        <begin position="141"/>
        <end position="194"/>
    </location>
</feature>
<accession>A0A1T4W5F3</accession>
<dbReference type="OrthoDB" id="9844210at2"/>
<dbReference type="Proteomes" id="UP000190027">
    <property type="component" value="Unassembled WGS sequence"/>
</dbReference>
<dbReference type="EMBL" id="FUYC01000001">
    <property type="protein sequence ID" value="SKA72472.1"/>
    <property type="molecule type" value="Genomic_DNA"/>
</dbReference>
<evidence type="ECO:0000256" key="1">
    <source>
        <dbReference type="SAM" id="MobiDB-lite"/>
    </source>
</evidence>